<gene>
    <name evidence="1" type="ORF">DA092_14575</name>
</gene>
<dbReference type="EMBL" id="PZOJ01000106">
    <property type="protein sequence ID" value="TMX73272.1"/>
    <property type="molecule type" value="Genomic_DNA"/>
</dbReference>
<protein>
    <submittedName>
        <fullName evidence="1">DUF262 domain-containing protein</fullName>
    </submittedName>
</protein>
<sequence length="385" mass="44982">MNILELNKELEHETDEQVKIQLKSKINELKEAAERKIRKSNRDIHYSIREWSIEIVLSKYSEGLEEDKNELFIPDYQRDYKWDAKIASRFIESILLNFPIPYLYIADVDAPDDPDLDGRAEIIDGSQRIRALHYFYNDDLVLENLKELKELEGFKFSDFVAARKRRFLRETLRMVELKGEVDESSRRDLFERINSGVKRLEAMEVRHGSEEANSLFYKSLIVPCSEDKLFSQLAPLSDKKKKNADHRELVLRFFAYLNNLHNYKGYVKPFLDDYLKKESLEANEDTIEQYKLDFDNTMNFIDRNFGGMGFKKTLNSKTTPRARYEAIAIGVAMALKEEPNLEPAVEISTWLMSDEFQTIVGADSANNTSQLIKRIDYVKNKLLVG</sequence>
<evidence type="ECO:0000313" key="1">
    <source>
        <dbReference type="EMBL" id="TMX73272.1"/>
    </source>
</evidence>
<proteinExistence type="predicted"/>
<reference evidence="1" key="1">
    <citation type="submission" date="2018-03" db="EMBL/GenBank/DDBJ databases">
        <title>Genomic characterization of a polymicrobial infection associated with a disease outbreak in Pacific white shrimp (Litopenaeus vannamei).</title>
        <authorList>
            <person name="Turner J.W."/>
            <person name="Bachand P.T."/>
            <person name="Tallman J."/>
            <person name="Elledge N.C."/>
            <person name="Pinnell L.J."/>
            <person name="Laughlin R.C."/>
            <person name="Zimba P.V."/>
        </authorList>
    </citation>
    <scope>NUCLEOTIDE SEQUENCE</scope>
    <source>
        <strain evidence="1">Hep-2b-22</strain>
    </source>
</reference>
<comment type="caution">
    <text evidence="1">The sequence shown here is derived from an EMBL/GenBank/DDBJ whole genome shotgun (WGS) entry which is preliminary data.</text>
</comment>
<organism evidence="1 2">
    <name type="scientific">Photobacterium damselae</name>
    <dbReference type="NCBI Taxonomy" id="38293"/>
    <lineage>
        <taxon>Bacteria</taxon>
        <taxon>Pseudomonadati</taxon>
        <taxon>Pseudomonadota</taxon>
        <taxon>Gammaproteobacteria</taxon>
        <taxon>Vibrionales</taxon>
        <taxon>Vibrionaceae</taxon>
        <taxon>Photobacterium</taxon>
    </lineage>
</organism>
<dbReference type="Proteomes" id="UP000718715">
    <property type="component" value="Unassembled WGS sequence"/>
</dbReference>
<evidence type="ECO:0000313" key="2">
    <source>
        <dbReference type="Proteomes" id="UP000718715"/>
    </source>
</evidence>
<name>A0ACD3SVF4_PHODM</name>
<keyword evidence="2" id="KW-1185">Reference proteome</keyword>
<accession>A0ACD3SVF4</accession>